<protein>
    <submittedName>
        <fullName evidence="3">Murein DD-endopeptidase MepM/ murein hydrolase activator NlpD</fullName>
    </submittedName>
</protein>
<dbReference type="Pfam" id="PF01551">
    <property type="entry name" value="Peptidase_M23"/>
    <property type="match status" value="1"/>
</dbReference>
<keyword evidence="1" id="KW-0732">Signal</keyword>
<keyword evidence="3" id="KW-0378">Hydrolase</keyword>
<dbReference type="Gene3D" id="2.70.70.10">
    <property type="entry name" value="Glucose Permease (Domain IIA)"/>
    <property type="match status" value="1"/>
</dbReference>
<feature type="domain" description="M23ase beta-sheet core" evidence="2">
    <location>
        <begin position="88"/>
        <end position="176"/>
    </location>
</feature>
<dbReference type="SUPFAM" id="SSF51261">
    <property type="entry name" value="Duplicated hybrid motif"/>
    <property type="match status" value="1"/>
</dbReference>
<dbReference type="EMBL" id="JACIFD010000001">
    <property type="protein sequence ID" value="MBB4070762.1"/>
    <property type="molecule type" value="Genomic_DNA"/>
</dbReference>
<reference evidence="3" key="1">
    <citation type="submission" date="2020-08" db="EMBL/GenBank/DDBJ databases">
        <title>Sequencing the genomes of 1000 actinobacteria strains.</title>
        <authorList>
            <person name="Klenk H.-P."/>
        </authorList>
    </citation>
    <scope>NUCLEOTIDE SEQUENCE [LARGE SCALE GENOMIC DNA]</scope>
    <source>
        <strain evidence="3">DSM 27064</strain>
    </source>
</reference>
<name>A0A840DH14_9MICO</name>
<evidence type="ECO:0000313" key="3">
    <source>
        <dbReference type="EMBL" id="MBB4070762.1"/>
    </source>
</evidence>
<proteinExistence type="predicted"/>
<dbReference type="InterPro" id="IPR011055">
    <property type="entry name" value="Dup_hybrid_motif"/>
</dbReference>
<keyword evidence="4" id="KW-1185">Reference proteome</keyword>
<dbReference type="InterPro" id="IPR016047">
    <property type="entry name" value="M23ase_b-sheet_dom"/>
</dbReference>
<gene>
    <name evidence="3" type="ORF">F5897_000038</name>
</gene>
<dbReference type="Proteomes" id="UP000571183">
    <property type="component" value="Unassembled WGS sequence"/>
</dbReference>
<evidence type="ECO:0000256" key="1">
    <source>
        <dbReference type="SAM" id="SignalP"/>
    </source>
</evidence>
<sequence length="196" mass="20627">MHILFALRNNSARKQQLTKHSILTLAATTALLFPAAAFATPPAAPMTVAPSVRTQLASTTAARWCAPLGVPLRVARGFEKPPHRYGPGHRGVDLAGGSTVRAPAAGIVSFSGEVAGRPVLAVRVNETLVYAIEPLVTTLQAGDPVTQCEVLGTSLGHTPESSIHLGVRMHDEYVNPLLFLAAKPRLLPLTPADVPV</sequence>
<dbReference type="RefSeq" id="WP_183304073.1">
    <property type="nucleotide sequence ID" value="NZ_JACIFD010000001.1"/>
</dbReference>
<dbReference type="AlphaFoldDB" id="A0A840DH14"/>
<evidence type="ECO:0000313" key="4">
    <source>
        <dbReference type="Proteomes" id="UP000571183"/>
    </source>
</evidence>
<evidence type="ECO:0000259" key="2">
    <source>
        <dbReference type="Pfam" id="PF01551"/>
    </source>
</evidence>
<feature type="chain" id="PRO_5032410988" evidence="1">
    <location>
        <begin position="40"/>
        <end position="196"/>
    </location>
</feature>
<accession>A0A840DH14</accession>
<feature type="signal peptide" evidence="1">
    <location>
        <begin position="1"/>
        <end position="39"/>
    </location>
</feature>
<dbReference type="GO" id="GO:0016787">
    <property type="term" value="F:hydrolase activity"/>
    <property type="evidence" value="ECO:0007669"/>
    <property type="project" value="UniProtKB-KW"/>
</dbReference>
<organism evidence="3 4">
    <name type="scientific">Canibacter oris</name>
    <dbReference type="NCBI Taxonomy" id="1365628"/>
    <lineage>
        <taxon>Bacteria</taxon>
        <taxon>Bacillati</taxon>
        <taxon>Actinomycetota</taxon>
        <taxon>Actinomycetes</taxon>
        <taxon>Micrococcales</taxon>
        <taxon>Microbacteriaceae</taxon>
        <taxon>Canibacter</taxon>
    </lineage>
</organism>
<dbReference type="CDD" id="cd12797">
    <property type="entry name" value="M23_peptidase"/>
    <property type="match status" value="1"/>
</dbReference>
<comment type="caution">
    <text evidence="3">The sequence shown here is derived from an EMBL/GenBank/DDBJ whole genome shotgun (WGS) entry which is preliminary data.</text>
</comment>